<feature type="transmembrane region" description="Helical" evidence="5">
    <location>
        <begin position="6"/>
        <end position="25"/>
    </location>
</feature>
<evidence type="ECO:0000256" key="1">
    <source>
        <dbReference type="ARBA" id="ARBA00004127"/>
    </source>
</evidence>
<reference evidence="7 9" key="1">
    <citation type="journal article" date="2011" name="Science">
        <title>Comparative functional genomics of the fission yeasts.</title>
        <authorList>
            <person name="Rhind N."/>
            <person name="Chen Z."/>
            <person name="Yassour M."/>
            <person name="Thompson D.A."/>
            <person name="Haas B.J."/>
            <person name="Habib N."/>
            <person name="Wapinski I."/>
            <person name="Roy S."/>
            <person name="Lin M.F."/>
            <person name="Heiman D.I."/>
            <person name="Young S.K."/>
            <person name="Furuya K."/>
            <person name="Guo Y."/>
            <person name="Pidoux A."/>
            <person name="Chen H.M."/>
            <person name="Robbertse B."/>
            <person name="Goldberg J.M."/>
            <person name="Aoki K."/>
            <person name="Bayne E.H."/>
            <person name="Berlin A.M."/>
            <person name="Desjardins C.A."/>
            <person name="Dobbs E."/>
            <person name="Dukaj L."/>
            <person name="Fan L."/>
            <person name="FitzGerald M.G."/>
            <person name="French C."/>
            <person name="Gujja S."/>
            <person name="Hansen K."/>
            <person name="Keifenheim D."/>
            <person name="Levin J.Z."/>
            <person name="Mosher R.A."/>
            <person name="Mueller C.A."/>
            <person name="Pfiffner J."/>
            <person name="Priest M."/>
            <person name="Russ C."/>
            <person name="Smialowska A."/>
            <person name="Swoboda P."/>
            <person name="Sykes S.M."/>
            <person name="Vaughn M."/>
            <person name="Vengrova S."/>
            <person name="Yoder R."/>
            <person name="Zeng Q."/>
            <person name="Allshire R."/>
            <person name="Baulcombe D."/>
            <person name="Birren B.W."/>
            <person name="Brown W."/>
            <person name="Ekwall K."/>
            <person name="Kellis M."/>
            <person name="Leatherwood J."/>
            <person name="Levin H."/>
            <person name="Margalit H."/>
            <person name="Martienssen R."/>
            <person name="Nieduszynski C.A."/>
            <person name="Spatafora J.W."/>
            <person name="Friedman N."/>
            <person name="Dalgaard J.Z."/>
            <person name="Baumann P."/>
            <person name="Niki H."/>
            <person name="Regev A."/>
            <person name="Nusbaum C."/>
        </authorList>
    </citation>
    <scope>NUCLEOTIDE SEQUENCE [LARGE SCALE GENOMIC DNA]</scope>
    <source>
        <strain evidence="9">yFS275 / FY16936</strain>
    </source>
</reference>
<accession>B6K876</accession>
<evidence type="ECO:0000313" key="8">
    <source>
        <dbReference type="JaponicusDB" id="SJAG_04954"/>
    </source>
</evidence>
<feature type="transmembrane region" description="Helical" evidence="5">
    <location>
        <begin position="71"/>
        <end position="91"/>
    </location>
</feature>
<dbReference type="OrthoDB" id="541710at2759"/>
<comment type="catalytic activity">
    <reaction evidence="5">
        <text>a di-trans,poly-cis-dolichal + NADP(+) = a di-trans,poly-cis-polyprenal + NADPH + H(+)</text>
        <dbReference type="Rhea" id="RHEA:80727"/>
        <dbReference type="Rhea" id="RHEA-COMP:19536"/>
        <dbReference type="Rhea" id="RHEA-COMP:19537"/>
        <dbReference type="ChEBI" id="CHEBI:15378"/>
        <dbReference type="ChEBI" id="CHEBI:57783"/>
        <dbReference type="ChEBI" id="CHEBI:58349"/>
        <dbReference type="ChEBI" id="CHEBI:231623"/>
        <dbReference type="ChEBI" id="CHEBI:231637"/>
        <dbReference type="EC" id="1.3.1.94"/>
    </reaction>
    <physiologicalReaction direction="right-to-left" evidence="5">
        <dbReference type="Rhea" id="RHEA:80729"/>
    </physiologicalReaction>
</comment>
<dbReference type="GO" id="GO:0160198">
    <property type="term" value="F:polyprenal reductase activity"/>
    <property type="evidence" value="ECO:0007669"/>
    <property type="project" value="UniProtKB-EC"/>
</dbReference>
<dbReference type="Pfam" id="PF02544">
    <property type="entry name" value="Steroid_dh"/>
    <property type="match status" value="1"/>
</dbReference>
<dbReference type="GeneID" id="7050385"/>
<evidence type="ECO:0000256" key="2">
    <source>
        <dbReference type="ARBA" id="ARBA00022692"/>
    </source>
</evidence>
<dbReference type="PROSITE" id="PS50244">
    <property type="entry name" value="S5A_REDUCTASE"/>
    <property type="match status" value="1"/>
</dbReference>
<evidence type="ECO:0000256" key="3">
    <source>
        <dbReference type="ARBA" id="ARBA00022989"/>
    </source>
</evidence>
<dbReference type="InterPro" id="IPR039698">
    <property type="entry name" value="Dfg10/SRD5A3"/>
</dbReference>
<dbReference type="AlphaFoldDB" id="B6K876"/>
<keyword evidence="4 5" id="KW-0472">Membrane</keyword>
<comment type="pathway">
    <text evidence="5">Protein modification; protein glycosylation.</text>
</comment>
<feature type="domain" description="3-oxo-5-alpha-steroid 4-dehydrogenase C-terminal" evidence="6">
    <location>
        <begin position="173"/>
        <end position="287"/>
    </location>
</feature>
<dbReference type="OMA" id="NASHEHL"/>
<dbReference type="GO" id="GO:0006488">
    <property type="term" value="P:dolichol-linked oligosaccharide biosynthetic process"/>
    <property type="evidence" value="ECO:0007669"/>
    <property type="project" value="UniProtKB-UniRule"/>
</dbReference>
<dbReference type="eggNOG" id="KOG1640">
    <property type="taxonomic scope" value="Eukaryota"/>
</dbReference>
<dbReference type="GO" id="GO:0005789">
    <property type="term" value="C:endoplasmic reticulum membrane"/>
    <property type="evidence" value="ECO:0007669"/>
    <property type="project" value="UniProtKB-SubCell"/>
</dbReference>
<dbReference type="PANTHER" id="PTHR14624">
    <property type="entry name" value="DFG10 PROTEIN"/>
    <property type="match status" value="1"/>
</dbReference>
<keyword evidence="3 5" id="KW-1133">Transmembrane helix</keyword>
<dbReference type="PANTHER" id="PTHR14624:SF0">
    <property type="entry name" value="POLYPRENOL REDUCTASE"/>
    <property type="match status" value="1"/>
</dbReference>
<feature type="transmembrane region" description="Helical" evidence="5">
    <location>
        <begin position="148"/>
        <end position="167"/>
    </location>
</feature>
<proteinExistence type="inferred from homology"/>
<keyword evidence="2 5" id="KW-0812">Transmembrane</keyword>
<protein>
    <recommendedName>
        <fullName evidence="5">Polyprenal reductase</fullName>
        <ecNumber evidence="5">1.3.1.94</ecNumber>
    </recommendedName>
</protein>
<evidence type="ECO:0000256" key="4">
    <source>
        <dbReference type="ARBA" id="ARBA00023136"/>
    </source>
</evidence>
<dbReference type="HOGENOM" id="CLU_987498_0_0_1"/>
<comment type="subcellular location">
    <subcellularLocation>
        <location evidence="1">Endomembrane system</location>
        <topology evidence="1">Multi-pass membrane protein</topology>
    </subcellularLocation>
    <subcellularLocation>
        <location evidence="5">Endoplasmic reticulum membrane</location>
    </subcellularLocation>
</comment>
<name>B6K876_SCHJY</name>
<keyword evidence="5" id="KW-0521">NADP</keyword>
<dbReference type="RefSeq" id="XP_002176023.1">
    <property type="nucleotide sequence ID" value="XM_002175987.2"/>
</dbReference>
<comment type="caution">
    <text evidence="5">Lacks conserved residue(s) required for the propagation of feature annotation.</text>
</comment>
<keyword evidence="5" id="KW-0256">Endoplasmic reticulum</keyword>
<dbReference type="JaponicusDB" id="SJAG_04954">
    <property type="gene designation" value="dfg10"/>
</dbReference>
<dbReference type="InterPro" id="IPR001104">
    <property type="entry name" value="3-oxo-5_a-steroid_4-DH_C"/>
</dbReference>
<comment type="similarity">
    <text evidence="5">Belongs to the steroid 5-alpha reductase family. Polyprenal reductase subfamily.</text>
</comment>
<gene>
    <name evidence="8" type="primary">dfg10</name>
    <name evidence="7" type="ORF">SJAG_04954</name>
</gene>
<comment type="function">
    <text evidence="5">Plays a key role in early steps of protein N-linked glycosylation by being involved in the conversion of polyprenol into dolichol. Acts as a polyprenal reductase that mediates the reduction of polyprenal into dolichal in a NADP-dependent mechanism. Dolichols are required for the synthesis of dolichol-linked monosaccharides and the oligosaccharide precursor used for N-glycosylation.</text>
</comment>
<sequence length="287" mass="33029">MVDVVDLLVAGFFSSTITYICYTVYAPKWNWTLRYSGHSGEFNSDTKAAVKDTKEESSWYQLLRCSVPKHWFWQFYAYGLGIVAFIWYSPWSSWREHSRLLAALLPDWKATQLMKEDIGTRIAVTIFTVHVLQRLIESLRFRRGSARILLCQYIFGFAFYTAIPFSLFGHASSKKSTSALNVVTGTIISVFGCIWQGACHEYLISKKHCKGYVPLTGSGFRWLKGAHFFGEWVIYLGFAFLVPHWQSCLAFVSVFFSMLNIATSYAATQDKYSPEHTHRRIVVPFIY</sequence>
<keyword evidence="5" id="KW-0560">Oxidoreductase</keyword>
<dbReference type="GO" id="GO:0016095">
    <property type="term" value="P:polyprenol catabolic process"/>
    <property type="evidence" value="ECO:0007669"/>
    <property type="project" value="UniProtKB-UniRule"/>
</dbReference>
<evidence type="ECO:0000313" key="7">
    <source>
        <dbReference type="EMBL" id="EEB09730.1"/>
    </source>
</evidence>
<dbReference type="STRING" id="402676.B6K876"/>
<evidence type="ECO:0000313" key="9">
    <source>
        <dbReference type="Proteomes" id="UP000001744"/>
    </source>
</evidence>
<dbReference type="Proteomes" id="UP000001744">
    <property type="component" value="Unassembled WGS sequence"/>
</dbReference>
<evidence type="ECO:0000256" key="5">
    <source>
        <dbReference type="RuleBase" id="RU367081"/>
    </source>
</evidence>
<dbReference type="VEuPathDB" id="FungiDB:SJAG_04954"/>
<dbReference type="GO" id="GO:0102389">
    <property type="term" value="F:polyprenol reductase activity"/>
    <property type="evidence" value="ECO:0007669"/>
    <property type="project" value="UniProtKB-UniRule"/>
</dbReference>
<organism evidence="7 9">
    <name type="scientific">Schizosaccharomyces japonicus (strain yFS275 / FY16936)</name>
    <name type="common">Fission yeast</name>
    <dbReference type="NCBI Taxonomy" id="402676"/>
    <lineage>
        <taxon>Eukaryota</taxon>
        <taxon>Fungi</taxon>
        <taxon>Dikarya</taxon>
        <taxon>Ascomycota</taxon>
        <taxon>Taphrinomycotina</taxon>
        <taxon>Schizosaccharomycetes</taxon>
        <taxon>Schizosaccharomycetales</taxon>
        <taxon>Schizosaccharomycetaceae</taxon>
        <taxon>Schizosaccharomyces</taxon>
    </lineage>
</organism>
<dbReference type="UniPathway" id="UPA00378"/>
<dbReference type="EC" id="1.3.1.94" evidence="5"/>
<dbReference type="EMBL" id="KE651167">
    <property type="protein sequence ID" value="EEB09730.1"/>
    <property type="molecule type" value="Genomic_DNA"/>
</dbReference>
<evidence type="ECO:0000259" key="6">
    <source>
        <dbReference type="Pfam" id="PF02544"/>
    </source>
</evidence>
<keyword evidence="9" id="KW-1185">Reference proteome</keyword>